<evidence type="ECO:0000256" key="1">
    <source>
        <dbReference type="ARBA" id="ARBA00004141"/>
    </source>
</evidence>
<dbReference type="InterPro" id="IPR036259">
    <property type="entry name" value="MFS_trans_sf"/>
</dbReference>
<evidence type="ECO:0000256" key="2">
    <source>
        <dbReference type="ARBA" id="ARBA00010992"/>
    </source>
</evidence>
<dbReference type="EMBL" id="JAEOAQ010000002">
    <property type="protein sequence ID" value="KAG5419965.1"/>
    <property type="molecule type" value="Genomic_DNA"/>
</dbReference>
<dbReference type="InterPro" id="IPR020846">
    <property type="entry name" value="MFS_dom"/>
</dbReference>
<dbReference type="InterPro" id="IPR003663">
    <property type="entry name" value="Sugar/inositol_transpt"/>
</dbReference>
<dbReference type="Gene3D" id="1.20.1250.20">
    <property type="entry name" value="MFS general substrate transporter like domains"/>
    <property type="match status" value="1"/>
</dbReference>
<accession>A0A8H7ZDR5</accession>
<organism evidence="11 12">
    <name type="scientific">Candida metapsilosis</name>
    <dbReference type="NCBI Taxonomy" id="273372"/>
    <lineage>
        <taxon>Eukaryota</taxon>
        <taxon>Fungi</taxon>
        <taxon>Dikarya</taxon>
        <taxon>Ascomycota</taxon>
        <taxon>Saccharomycotina</taxon>
        <taxon>Pichiomycetes</taxon>
        <taxon>Debaryomycetaceae</taxon>
        <taxon>Candida/Lodderomyces clade</taxon>
        <taxon>Candida</taxon>
    </lineage>
</organism>
<feature type="transmembrane region" description="Helical" evidence="9">
    <location>
        <begin position="384"/>
        <end position="404"/>
    </location>
</feature>
<feature type="domain" description="Major facilitator superfamily (MFS) profile" evidence="10">
    <location>
        <begin position="29"/>
        <end position="470"/>
    </location>
</feature>
<evidence type="ECO:0000259" key="10">
    <source>
        <dbReference type="PROSITE" id="PS50850"/>
    </source>
</evidence>
<feature type="transmembrane region" description="Helical" evidence="9">
    <location>
        <begin position="69"/>
        <end position="90"/>
    </location>
</feature>
<dbReference type="Proteomes" id="UP000669133">
    <property type="component" value="Unassembled WGS sequence"/>
</dbReference>
<dbReference type="GO" id="GO:0016020">
    <property type="term" value="C:membrane"/>
    <property type="evidence" value="ECO:0007669"/>
    <property type="project" value="UniProtKB-SubCell"/>
</dbReference>
<evidence type="ECO:0000313" key="11">
    <source>
        <dbReference type="EMBL" id="KAG5419965.1"/>
    </source>
</evidence>
<sequence length="568" mass="63379">MGKFSWTYDWLANRTTTAGLRGRKLRAAVTFTATIGFSLFGYDQGLMSGIITGEQFNKDFPPTLDNKTIQGAVVACYELGCFFGALFALLRADRIGRKPIISVGAIIIIIGTIISVTPMRPHWQTGQFVIGRVVTGVGNGMNTATIPVWQSEMSRAENRGKLVNIEGAVIAIGTMIAYWIDFGFSYINNSAQWRFPTAFQIVFAALLLGGIIVMPESPRWLIAHQRKPEAYEVLGYLNDLPPDDDAIVAEASTIVDAVNRFTSAQTGFKDLFTGGKTQHFQRMLIGSSSQFFQQFTGCNAAIYYSTILFHETIFNNTKYRLSLILGGVFATIYALATIPSFFLIDTIGRRKLFLIGAIGQGCSFIISFACLVNPTEENAKGAAVGIFLFIVFFAFTILPLPWIYPPEINPLRTRTTASAVSTCTNWITNFAVVMFTPEFIERSNWGTYLFFACFNFLFVPVIFFFYPETAGRSLEEIDIIFAKAHIEGRQPWRVAATMPKLSLKEIDEQSKSLGLFDENFDKDDYETKEDISESSSNDGLRNRENGMFEKDSQQSENETIARNDGRDV</sequence>
<feature type="transmembrane region" description="Helical" evidence="9">
    <location>
        <begin position="99"/>
        <end position="117"/>
    </location>
</feature>
<feature type="transmembrane region" description="Helical" evidence="9">
    <location>
        <begin position="350"/>
        <end position="372"/>
    </location>
</feature>
<evidence type="ECO:0000313" key="12">
    <source>
        <dbReference type="Proteomes" id="UP000669133"/>
    </source>
</evidence>
<gene>
    <name evidence="11" type="ORF">I9W82_001845</name>
</gene>
<dbReference type="InterPro" id="IPR050360">
    <property type="entry name" value="MFS_Sugar_Transporters"/>
</dbReference>
<evidence type="ECO:0000256" key="3">
    <source>
        <dbReference type="ARBA" id="ARBA00022448"/>
    </source>
</evidence>
<dbReference type="SUPFAM" id="SSF103473">
    <property type="entry name" value="MFS general substrate transporter"/>
    <property type="match status" value="1"/>
</dbReference>
<comment type="similarity">
    <text evidence="2 7">Belongs to the major facilitator superfamily. Sugar transporter (TC 2.A.1.1) family.</text>
</comment>
<dbReference type="NCBIfam" id="TIGR00879">
    <property type="entry name" value="SP"/>
    <property type="match status" value="1"/>
</dbReference>
<dbReference type="GO" id="GO:0005351">
    <property type="term" value="F:carbohydrate:proton symporter activity"/>
    <property type="evidence" value="ECO:0007669"/>
    <property type="project" value="TreeGrafter"/>
</dbReference>
<keyword evidence="5 9" id="KW-1133">Transmembrane helix</keyword>
<dbReference type="AlphaFoldDB" id="A0A8H7ZDR5"/>
<keyword evidence="12" id="KW-1185">Reference proteome</keyword>
<feature type="region of interest" description="Disordered" evidence="8">
    <location>
        <begin position="525"/>
        <end position="568"/>
    </location>
</feature>
<feature type="transmembrane region" description="Helical" evidence="9">
    <location>
        <begin position="162"/>
        <end position="180"/>
    </location>
</feature>
<dbReference type="InterPro" id="IPR005828">
    <property type="entry name" value="MFS_sugar_transport-like"/>
</dbReference>
<dbReference type="PANTHER" id="PTHR48022">
    <property type="entry name" value="PLASTIDIC GLUCOSE TRANSPORTER 4"/>
    <property type="match status" value="1"/>
</dbReference>
<proteinExistence type="inferred from homology"/>
<evidence type="ECO:0000256" key="5">
    <source>
        <dbReference type="ARBA" id="ARBA00022989"/>
    </source>
</evidence>
<keyword evidence="6 9" id="KW-0472">Membrane</keyword>
<comment type="caution">
    <text evidence="11">The sequence shown here is derived from an EMBL/GenBank/DDBJ whole genome shotgun (WGS) entry which is preliminary data.</text>
</comment>
<feature type="transmembrane region" description="Helical" evidence="9">
    <location>
        <begin position="25"/>
        <end position="42"/>
    </location>
</feature>
<dbReference type="GO" id="GO:0015793">
    <property type="term" value="P:glycerol transmembrane transport"/>
    <property type="evidence" value="ECO:0007669"/>
    <property type="project" value="TreeGrafter"/>
</dbReference>
<name>A0A8H7ZDR5_9ASCO</name>
<evidence type="ECO:0000256" key="9">
    <source>
        <dbReference type="SAM" id="Phobius"/>
    </source>
</evidence>
<evidence type="ECO:0000256" key="8">
    <source>
        <dbReference type="SAM" id="MobiDB-lite"/>
    </source>
</evidence>
<dbReference type="PANTHER" id="PTHR48022:SF55">
    <property type="entry name" value="SUGAR TRANSPORTER STL1"/>
    <property type="match status" value="1"/>
</dbReference>
<evidence type="ECO:0000256" key="6">
    <source>
        <dbReference type="ARBA" id="ARBA00023136"/>
    </source>
</evidence>
<evidence type="ECO:0000256" key="7">
    <source>
        <dbReference type="RuleBase" id="RU003346"/>
    </source>
</evidence>
<keyword evidence="3 7" id="KW-0813">Transport</keyword>
<feature type="transmembrane region" description="Helical" evidence="9">
    <location>
        <begin position="129"/>
        <end position="150"/>
    </location>
</feature>
<reference evidence="11 12" key="1">
    <citation type="submission" date="2020-12" db="EMBL/GenBank/DDBJ databases">
        <title>Effect of drift, selection, and recombination on the evolution of hybrid genomes in Candida yeast pathogens.</title>
        <authorList>
            <person name="Mixao V."/>
            <person name="Ksiezopolska E."/>
            <person name="Saus E."/>
            <person name="Boekhout T."/>
            <person name="Gacser A."/>
            <person name="Gabaldon T."/>
        </authorList>
    </citation>
    <scope>NUCLEOTIDE SEQUENCE [LARGE SCALE GENOMIC DNA]</scope>
    <source>
        <strain evidence="11 12">BP57</strain>
    </source>
</reference>
<dbReference type="FunFam" id="1.20.1250.20:FF:000061">
    <property type="entry name" value="MFS sugar transporter"/>
    <property type="match status" value="1"/>
</dbReference>
<dbReference type="GeneID" id="93650474"/>
<dbReference type="Pfam" id="PF00083">
    <property type="entry name" value="Sugar_tr"/>
    <property type="match status" value="1"/>
</dbReference>
<dbReference type="OrthoDB" id="6133115at2759"/>
<dbReference type="RefSeq" id="XP_067549081.1">
    <property type="nucleotide sequence ID" value="XM_067690635.1"/>
</dbReference>
<feature type="transmembrane region" description="Helical" evidence="9">
    <location>
        <begin position="445"/>
        <end position="466"/>
    </location>
</feature>
<dbReference type="PROSITE" id="PS50850">
    <property type="entry name" value="MFS"/>
    <property type="match status" value="1"/>
</dbReference>
<feature type="transmembrane region" description="Helical" evidence="9">
    <location>
        <begin position="192"/>
        <end position="214"/>
    </location>
</feature>
<evidence type="ECO:0000256" key="4">
    <source>
        <dbReference type="ARBA" id="ARBA00022692"/>
    </source>
</evidence>
<feature type="compositionally biased region" description="Basic and acidic residues" evidence="8">
    <location>
        <begin position="540"/>
        <end position="568"/>
    </location>
</feature>
<feature type="transmembrane region" description="Helical" evidence="9">
    <location>
        <begin position="323"/>
        <end position="344"/>
    </location>
</feature>
<protein>
    <submittedName>
        <fullName evidence="11">STL1</fullName>
    </submittedName>
</protein>
<keyword evidence="4 9" id="KW-0812">Transmembrane</keyword>
<comment type="subcellular location">
    <subcellularLocation>
        <location evidence="1">Membrane</location>
        <topology evidence="1">Multi-pass membrane protein</topology>
    </subcellularLocation>
</comment>
<dbReference type="PRINTS" id="PR00171">
    <property type="entry name" value="SUGRTRNSPORT"/>
</dbReference>